<comment type="caution">
    <text evidence="1">The sequence shown here is derived from an EMBL/GenBank/DDBJ whole genome shotgun (WGS) entry which is preliminary data.</text>
</comment>
<sequence>MNRSAFICGVSAWNKIHHIQFHVLRGTPPLAKFSHQKTSCGLFFCANLKRLHGPTMSCASVLLFKIATALAACGDFSCVEIKPGQSDAMGKVALGHRRNHMACSVRDCFLKRKEVEIMCCPETRWCHFYEAGTRVRFGAGVCGKLEHAPCHGLSPVENSRDELPMSLAGSRPLT</sequence>
<dbReference type="AlphaFoldDB" id="A0A7C8M3U5"/>
<reference evidence="1 2" key="1">
    <citation type="submission" date="2020-01" db="EMBL/GenBank/DDBJ databases">
        <authorList>
            <consortium name="DOE Joint Genome Institute"/>
            <person name="Haridas S."/>
            <person name="Albert R."/>
            <person name="Binder M."/>
            <person name="Bloem J."/>
            <person name="Labutti K."/>
            <person name="Salamov A."/>
            <person name="Andreopoulos B."/>
            <person name="Baker S.E."/>
            <person name="Barry K."/>
            <person name="Bills G."/>
            <person name="Bluhm B.H."/>
            <person name="Cannon C."/>
            <person name="Castanera R."/>
            <person name="Culley D.E."/>
            <person name="Daum C."/>
            <person name="Ezra D."/>
            <person name="Gonzalez J.B."/>
            <person name="Henrissat B."/>
            <person name="Kuo A."/>
            <person name="Liang C."/>
            <person name="Lipzen A."/>
            <person name="Lutzoni F."/>
            <person name="Magnuson J."/>
            <person name="Mondo S."/>
            <person name="Nolan M."/>
            <person name="Ohm R."/>
            <person name="Pangilinan J."/>
            <person name="Park H.-J.H."/>
            <person name="Ramirez L."/>
            <person name="Alfaro M."/>
            <person name="Sun H."/>
            <person name="Tritt A."/>
            <person name="Yoshinaga Y."/>
            <person name="Zwiers L.-H.L."/>
            <person name="Turgeon B.G."/>
            <person name="Goodwin S.B."/>
            <person name="Spatafora J.W."/>
            <person name="Crous P.W."/>
            <person name="Grigoriev I.V."/>
        </authorList>
    </citation>
    <scope>NUCLEOTIDE SEQUENCE [LARGE SCALE GENOMIC DNA]</scope>
    <source>
        <strain evidence="1 2">CBS 611.86</strain>
    </source>
</reference>
<proteinExistence type="predicted"/>
<evidence type="ECO:0000313" key="1">
    <source>
        <dbReference type="EMBL" id="KAF2867439.1"/>
    </source>
</evidence>
<protein>
    <submittedName>
        <fullName evidence="1">Uncharacterized protein</fullName>
    </submittedName>
</protein>
<keyword evidence="2" id="KW-1185">Reference proteome</keyword>
<organism evidence="1 2">
    <name type="scientific">Massariosphaeria phaeospora</name>
    <dbReference type="NCBI Taxonomy" id="100035"/>
    <lineage>
        <taxon>Eukaryota</taxon>
        <taxon>Fungi</taxon>
        <taxon>Dikarya</taxon>
        <taxon>Ascomycota</taxon>
        <taxon>Pezizomycotina</taxon>
        <taxon>Dothideomycetes</taxon>
        <taxon>Pleosporomycetidae</taxon>
        <taxon>Pleosporales</taxon>
        <taxon>Pleosporales incertae sedis</taxon>
        <taxon>Massariosphaeria</taxon>
    </lineage>
</organism>
<name>A0A7C8M3U5_9PLEO</name>
<dbReference type="EMBL" id="JAADJZ010000023">
    <property type="protein sequence ID" value="KAF2867439.1"/>
    <property type="molecule type" value="Genomic_DNA"/>
</dbReference>
<dbReference type="Proteomes" id="UP000481861">
    <property type="component" value="Unassembled WGS sequence"/>
</dbReference>
<evidence type="ECO:0000313" key="2">
    <source>
        <dbReference type="Proteomes" id="UP000481861"/>
    </source>
</evidence>
<accession>A0A7C8M3U5</accession>
<gene>
    <name evidence="1" type="ORF">BDV95DRAFT_647190</name>
</gene>